<dbReference type="SUPFAM" id="SSF53756">
    <property type="entry name" value="UDP-Glycosyltransferase/glycogen phosphorylase"/>
    <property type="match status" value="1"/>
</dbReference>
<dbReference type="OrthoDB" id="9771846at2"/>
<dbReference type="RefSeq" id="WP_064003581.1">
    <property type="nucleotide sequence ID" value="NZ_LSTV01000005.1"/>
</dbReference>
<dbReference type="Gene3D" id="3.40.50.2000">
    <property type="entry name" value="Glycogen Phosphorylase B"/>
    <property type="match status" value="2"/>
</dbReference>
<comment type="caution">
    <text evidence="1">The sequence shown here is derived from an EMBL/GenBank/DDBJ whole genome shotgun (WGS) entry which is preliminary data.</text>
</comment>
<organism evidence="1 2">
    <name type="scientific">Microbacterium oleivorans</name>
    <dbReference type="NCBI Taxonomy" id="273677"/>
    <lineage>
        <taxon>Bacteria</taxon>
        <taxon>Bacillati</taxon>
        <taxon>Actinomycetota</taxon>
        <taxon>Actinomycetes</taxon>
        <taxon>Micrococcales</taxon>
        <taxon>Microbacteriaceae</taxon>
        <taxon>Microbacterium</taxon>
    </lineage>
</organism>
<proteinExistence type="predicted"/>
<reference evidence="1 2" key="1">
    <citation type="submission" date="2016-02" db="EMBL/GenBank/DDBJ databases">
        <authorList>
            <person name="Wen L."/>
            <person name="He K."/>
            <person name="Yang H."/>
        </authorList>
    </citation>
    <scope>NUCLEOTIDE SEQUENCE [LARGE SCALE GENOMIC DNA]</scope>
    <source>
        <strain evidence="1 2">CD11_3</strain>
    </source>
</reference>
<dbReference type="AlphaFoldDB" id="A0A177K873"/>
<dbReference type="GO" id="GO:0016740">
    <property type="term" value="F:transferase activity"/>
    <property type="evidence" value="ECO:0007669"/>
    <property type="project" value="UniProtKB-KW"/>
</dbReference>
<keyword evidence="1" id="KW-0808">Transferase</keyword>
<evidence type="ECO:0000313" key="2">
    <source>
        <dbReference type="Proteomes" id="UP000076998"/>
    </source>
</evidence>
<evidence type="ECO:0000313" key="1">
    <source>
        <dbReference type="EMBL" id="OAH48801.1"/>
    </source>
</evidence>
<gene>
    <name evidence="1" type="ORF">AYL44_12245</name>
</gene>
<sequence length="341" mass="38159">MPTGDSLRVMQSFGAPRLTSNPYIHMLDAALDSEPGLEHLRFDRRTALLGRYDVLHFHWPETLFGGATPVKRVARRLFGTVLVARLRLTGVAIVRTLHNVELPDVDSRWERFVLRWIDRRADFHIRLNDSTPVRPGIPSAVIPHGHYRDWFARFETVPAAPRSLGFVGLVRRYKGVEALIERFRETASRLGDWTLRVSGNPSTPQLADEIRELASPDDRISVDLRYLSEDDFARAVMSVSGIVLPYRFMHNSGTALAALSLDRPVLVPRNDVNEALALEVGDGWVTMFEGDLTADALAAFAEATNALPATGPDLDDRGWSLVGARHREAYARAVRSRRGHA</sequence>
<dbReference type="Proteomes" id="UP000076998">
    <property type="component" value="Unassembled WGS sequence"/>
</dbReference>
<accession>A0A177K873</accession>
<dbReference type="EMBL" id="LSTV01000005">
    <property type="protein sequence ID" value="OAH48801.1"/>
    <property type="molecule type" value="Genomic_DNA"/>
</dbReference>
<name>A0A177K873_9MICO</name>
<protein>
    <submittedName>
        <fullName evidence="1">Glycosyl transferase</fullName>
    </submittedName>
</protein>